<organism evidence="1 2">
    <name type="scientific">Sorghum bicolor</name>
    <name type="common">Sorghum</name>
    <name type="synonym">Sorghum vulgare</name>
    <dbReference type="NCBI Taxonomy" id="4558"/>
    <lineage>
        <taxon>Eukaryota</taxon>
        <taxon>Viridiplantae</taxon>
        <taxon>Streptophyta</taxon>
        <taxon>Embryophyta</taxon>
        <taxon>Tracheophyta</taxon>
        <taxon>Spermatophyta</taxon>
        <taxon>Magnoliopsida</taxon>
        <taxon>Liliopsida</taxon>
        <taxon>Poales</taxon>
        <taxon>Poaceae</taxon>
        <taxon>PACMAD clade</taxon>
        <taxon>Panicoideae</taxon>
        <taxon>Andropogonodae</taxon>
        <taxon>Andropogoneae</taxon>
        <taxon>Sorghinae</taxon>
        <taxon>Sorghum</taxon>
    </lineage>
</organism>
<protein>
    <submittedName>
        <fullName evidence="1">Uncharacterized protein</fullName>
    </submittedName>
</protein>
<evidence type="ECO:0000313" key="2">
    <source>
        <dbReference type="Proteomes" id="UP000000768"/>
    </source>
</evidence>
<dbReference type="InParanoid" id="A0A1Z5RK35"/>
<dbReference type="EMBL" id="CM000764">
    <property type="protein sequence ID" value="OQU83746.1"/>
    <property type="molecule type" value="Genomic_DNA"/>
</dbReference>
<proteinExistence type="predicted"/>
<accession>A0A1Z5RK35</accession>
<dbReference type="Gramene" id="OQU83746">
    <property type="protein sequence ID" value="OQU83746"/>
    <property type="gene ID" value="SORBI_3005G167450"/>
</dbReference>
<dbReference type="Proteomes" id="UP000000768">
    <property type="component" value="Chromosome 5"/>
</dbReference>
<keyword evidence="2" id="KW-1185">Reference proteome</keyword>
<reference evidence="2" key="2">
    <citation type="journal article" date="2018" name="Plant J.">
        <title>The Sorghum bicolor reference genome: improved assembly, gene annotations, a transcriptome atlas, and signatures of genome organization.</title>
        <authorList>
            <person name="McCormick R.F."/>
            <person name="Truong S.K."/>
            <person name="Sreedasyam A."/>
            <person name="Jenkins J."/>
            <person name="Shu S."/>
            <person name="Sims D."/>
            <person name="Kennedy M."/>
            <person name="Amirebrahimi M."/>
            <person name="Weers B.D."/>
            <person name="McKinley B."/>
            <person name="Mattison A."/>
            <person name="Morishige D.T."/>
            <person name="Grimwood J."/>
            <person name="Schmutz J."/>
            <person name="Mullet J.E."/>
        </authorList>
    </citation>
    <scope>NUCLEOTIDE SEQUENCE [LARGE SCALE GENOMIC DNA]</scope>
    <source>
        <strain evidence="2">cv. BTx623</strain>
    </source>
</reference>
<reference evidence="1 2" key="1">
    <citation type="journal article" date="2009" name="Nature">
        <title>The Sorghum bicolor genome and the diversification of grasses.</title>
        <authorList>
            <person name="Paterson A.H."/>
            <person name="Bowers J.E."/>
            <person name="Bruggmann R."/>
            <person name="Dubchak I."/>
            <person name="Grimwood J."/>
            <person name="Gundlach H."/>
            <person name="Haberer G."/>
            <person name="Hellsten U."/>
            <person name="Mitros T."/>
            <person name="Poliakov A."/>
            <person name="Schmutz J."/>
            <person name="Spannagl M."/>
            <person name="Tang H."/>
            <person name="Wang X."/>
            <person name="Wicker T."/>
            <person name="Bharti A.K."/>
            <person name="Chapman J."/>
            <person name="Feltus F.A."/>
            <person name="Gowik U."/>
            <person name="Grigoriev I.V."/>
            <person name="Lyons E."/>
            <person name="Maher C.A."/>
            <person name="Martis M."/>
            <person name="Narechania A."/>
            <person name="Otillar R.P."/>
            <person name="Penning B.W."/>
            <person name="Salamov A.A."/>
            <person name="Wang Y."/>
            <person name="Zhang L."/>
            <person name="Carpita N.C."/>
            <person name="Freeling M."/>
            <person name="Gingle A.R."/>
            <person name="Hash C.T."/>
            <person name="Keller B."/>
            <person name="Klein P."/>
            <person name="Kresovich S."/>
            <person name="McCann M.C."/>
            <person name="Ming R."/>
            <person name="Peterson D.G."/>
            <person name="Mehboob-ur-Rahman"/>
            <person name="Ware D."/>
            <person name="Westhoff P."/>
            <person name="Mayer K.F."/>
            <person name="Messing J."/>
            <person name="Rokhsar D.S."/>
        </authorList>
    </citation>
    <scope>NUCLEOTIDE SEQUENCE [LARGE SCALE GENOMIC DNA]</scope>
    <source>
        <strain evidence="2">cv. BTx623</strain>
    </source>
</reference>
<dbReference type="AlphaFoldDB" id="A0A1Z5RK35"/>
<evidence type="ECO:0000313" key="1">
    <source>
        <dbReference type="EMBL" id="OQU83746.1"/>
    </source>
</evidence>
<sequence>MPPITHRIQLFESHSSYVTSRRCYQGPKSNVPCHIQPKSKCIMSHPIHVISNMLTASLPTMRLENPPCGR</sequence>
<gene>
    <name evidence="1" type="ORF">SORBI_3005G167450</name>
</gene>
<name>A0A1Z5RK35_SORBI</name>